<dbReference type="InterPro" id="IPR000644">
    <property type="entry name" value="CBS_dom"/>
</dbReference>
<dbReference type="Gene3D" id="3.10.580.10">
    <property type="entry name" value="CBS-domain"/>
    <property type="match status" value="2"/>
</dbReference>
<dbReference type="SMART" id="SM00116">
    <property type="entry name" value="CBS"/>
    <property type="match status" value="2"/>
</dbReference>
<dbReference type="Pfam" id="PF00571">
    <property type="entry name" value="CBS"/>
    <property type="match status" value="2"/>
</dbReference>
<dbReference type="InterPro" id="IPR046342">
    <property type="entry name" value="CBS_dom_sf"/>
</dbReference>
<protein>
    <recommendedName>
        <fullName evidence="8">Inosine-5'-monophosphate dehydrogenase</fullName>
    </recommendedName>
</protein>
<dbReference type="PANTHER" id="PTHR43080">
    <property type="entry name" value="CBS DOMAIN-CONTAINING PROTEIN CBSX3, MITOCHONDRIAL"/>
    <property type="match status" value="1"/>
</dbReference>
<evidence type="ECO:0000313" key="7">
    <source>
        <dbReference type="Proteomes" id="UP000236047"/>
    </source>
</evidence>
<evidence type="ECO:0000313" key="6">
    <source>
        <dbReference type="EMBL" id="PNE37269.1"/>
    </source>
</evidence>
<evidence type="ECO:0000256" key="2">
    <source>
        <dbReference type="PROSITE-ProRule" id="PRU00703"/>
    </source>
</evidence>
<dbReference type="InterPro" id="IPR014004">
    <property type="entry name" value="Transpt-assoc_nodulatn_dom_bac"/>
</dbReference>
<reference evidence="7" key="1">
    <citation type="submission" date="2015-09" db="EMBL/GenBank/DDBJ databases">
        <authorList>
            <person name="Graham D.E."/>
            <person name="Mahan K.M."/>
            <person name="Klingeman D.M."/>
            <person name="Fida T."/>
            <person name="Giannone R.J."/>
            <person name="Hettich R.L."/>
            <person name="Parry R.J."/>
            <person name="Spain J.C."/>
        </authorList>
    </citation>
    <scope>NUCLEOTIDE SEQUENCE [LARGE SCALE GENOMIC DNA]</scope>
    <source>
        <strain evidence="7">JCM 4701</strain>
    </source>
</reference>
<dbReference type="Proteomes" id="UP000236047">
    <property type="component" value="Unassembled WGS sequence"/>
</dbReference>
<dbReference type="PANTHER" id="PTHR43080:SF29">
    <property type="entry name" value="OS02G0818000 PROTEIN"/>
    <property type="match status" value="1"/>
</dbReference>
<evidence type="ECO:0000256" key="1">
    <source>
        <dbReference type="ARBA" id="ARBA00023122"/>
    </source>
</evidence>
<evidence type="ECO:0000259" key="5">
    <source>
        <dbReference type="PROSITE" id="PS51371"/>
    </source>
</evidence>
<comment type="caution">
    <text evidence="6">The sequence shown here is derived from an EMBL/GenBank/DDBJ whole genome shotgun (WGS) entry which is preliminary data.</text>
</comment>
<dbReference type="InterPro" id="IPR051257">
    <property type="entry name" value="Diverse_CBS-Domain"/>
</dbReference>
<dbReference type="SMART" id="SM00749">
    <property type="entry name" value="BON"/>
    <property type="match status" value="1"/>
</dbReference>
<dbReference type="InterPro" id="IPR007055">
    <property type="entry name" value="BON_dom"/>
</dbReference>
<feature type="domain" description="BON" evidence="4">
    <location>
        <begin position="127"/>
        <end position="195"/>
    </location>
</feature>
<dbReference type="PROSITE" id="PS50914">
    <property type="entry name" value="BON"/>
    <property type="match status" value="1"/>
</dbReference>
<feature type="domain" description="CBS" evidence="5">
    <location>
        <begin position="73"/>
        <end position="130"/>
    </location>
</feature>
<sequence length="219" mass="23717">MRHRRVADLMTPNAVTVQRGTLFREIARLLDEYDITAVPVVDDDGRPVGVVSEADLLRRQLSKAGAANAEAIMTSPAVVARPEWSVVEAARTMEQRKVKRLPVIDDGGRLIGVISRSDLVQLFLRRDRAIQEEILEEVLTRTLGVAPSAVTVAVADGTVTLTGTLDRKSLVPIAVRLCENVDGVVEVIDRLTFERDDAARDGSVPDGAARPGRPAPEPG</sequence>
<gene>
    <name evidence="6" type="ORF">AOB60_23150</name>
</gene>
<dbReference type="Gene3D" id="3.30.1340.30">
    <property type="match status" value="1"/>
</dbReference>
<dbReference type="SUPFAM" id="SSF54631">
    <property type="entry name" value="CBS-domain pair"/>
    <property type="match status" value="1"/>
</dbReference>
<dbReference type="PIRSF" id="PIRSF036990">
    <property type="entry name" value="UCP036990_CBS_BON"/>
    <property type="match status" value="1"/>
</dbReference>
<dbReference type="Pfam" id="PF04972">
    <property type="entry name" value="BON"/>
    <property type="match status" value="1"/>
</dbReference>
<proteinExistence type="predicted"/>
<dbReference type="AlphaFoldDB" id="A0A2N8P8C2"/>
<evidence type="ECO:0008006" key="8">
    <source>
        <dbReference type="Google" id="ProtNLM"/>
    </source>
</evidence>
<dbReference type="EMBL" id="LJSN01000003">
    <property type="protein sequence ID" value="PNE37269.1"/>
    <property type="molecule type" value="Genomic_DNA"/>
</dbReference>
<dbReference type="CDD" id="cd04586">
    <property type="entry name" value="CBS_pair_BON_assoc"/>
    <property type="match status" value="1"/>
</dbReference>
<name>A0A2N8P8C2_STRNR</name>
<feature type="region of interest" description="Disordered" evidence="3">
    <location>
        <begin position="198"/>
        <end position="219"/>
    </location>
</feature>
<dbReference type="PROSITE" id="PS51371">
    <property type="entry name" value="CBS"/>
    <property type="match status" value="2"/>
</dbReference>
<keyword evidence="1 2" id="KW-0129">CBS domain</keyword>
<feature type="domain" description="CBS" evidence="5">
    <location>
        <begin position="10"/>
        <end position="70"/>
    </location>
</feature>
<dbReference type="InterPro" id="IPR017080">
    <property type="entry name" value="UCP036990_CBS_BON"/>
</dbReference>
<dbReference type="RefSeq" id="WP_102925008.1">
    <property type="nucleotide sequence ID" value="NZ_LJSN01000003.1"/>
</dbReference>
<organism evidence="6 7">
    <name type="scientific">Streptomyces noursei</name>
    <name type="common">Streptomyces albulus</name>
    <dbReference type="NCBI Taxonomy" id="1971"/>
    <lineage>
        <taxon>Bacteria</taxon>
        <taxon>Bacillati</taxon>
        <taxon>Actinomycetota</taxon>
        <taxon>Actinomycetes</taxon>
        <taxon>Kitasatosporales</taxon>
        <taxon>Streptomycetaceae</taxon>
        <taxon>Streptomyces</taxon>
    </lineage>
</organism>
<evidence type="ECO:0000256" key="3">
    <source>
        <dbReference type="SAM" id="MobiDB-lite"/>
    </source>
</evidence>
<accession>A0A2N8P8C2</accession>
<keyword evidence="7" id="KW-1185">Reference proteome</keyword>
<evidence type="ECO:0000259" key="4">
    <source>
        <dbReference type="PROSITE" id="PS50914"/>
    </source>
</evidence>